<dbReference type="InterPro" id="IPR002878">
    <property type="entry name" value="ChsH2_C"/>
</dbReference>
<dbReference type="EMBL" id="QPJU01000001">
    <property type="protein sequence ID" value="RCX11983.1"/>
    <property type="molecule type" value="Genomic_DNA"/>
</dbReference>
<keyword evidence="4" id="KW-1185">Reference proteome</keyword>
<dbReference type="Proteomes" id="UP000252174">
    <property type="component" value="Unassembled WGS sequence"/>
</dbReference>
<feature type="domain" description="ChsH2 rubredoxin-like zinc ribbon" evidence="2">
    <location>
        <begin position="22"/>
        <end position="56"/>
    </location>
</feature>
<dbReference type="Pfam" id="PF01796">
    <property type="entry name" value="OB_ChsH2_C"/>
    <property type="match status" value="1"/>
</dbReference>
<evidence type="ECO:0000259" key="1">
    <source>
        <dbReference type="Pfam" id="PF01796"/>
    </source>
</evidence>
<accession>A0A369ASJ8</accession>
<dbReference type="InterPro" id="IPR012340">
    <property type="entry name" value="NA-bd_OB-fold"/>
</dbReference>
<feature type="domain" description="ChsH2 C-terminal OB-fold" evidence="1">
    <location>
        <begin position="59"/>
        <end position="117"/>
    </location>
</feature>
<comment type="caution">
    <text evidence="3">The sequence shown here is derived from an EMBL/GenBank/DDBJ whole genome shotgun (WGS) entry which is preliminary data.</text>
</comment>
<dbReference type="InterPro" id="IPR052513">
    <property type="entry name" value="Thioester_dehydratase-like"/>
</dbReference>
<dbReference type="InterPro" id="IPR022002">
    <property type="entry name" value="ChsH2_Znr"/>
</dbReference>
<evidence type="ECO:0008006" key="5">
    <source>
        <dbReference type="Google" id="ProtNLM"/>
    </source>
</evidence>
<dbReference type="SUPFAM" id="SSF50249">
    <property type="entry name" value="Nucleic acid-binding proteins"/>
    <property type="match status" value="1"/>
</dbReference>
<gene>
    <name evidence="3" type="ORF">DFR45_101521</name>
</gene>
<sequence>MTTASTRAIPSPDIWPDNKEFWAAAQSGKLLVKHCRSCNQPHWYPRPLCPFCMSEQTEWREAAGTGTIYTFSINRRVGPVPYVIAYVTLDEGVSMLTNIVDCDFEALRIGDRVKVVMKPSENGTMVPMFTPV</sequence>
<reference evidence="3 4" key="1">
    <citation type="submission" date="2018-07" db="EMBL/GenBank/DDBJ databases">
        <title>Genomic Encyclopedia of Type Strains, Phase IV (KMG-IV): sequencing the most valuable type-strain genomes for metagenomic binning, comparative biology and taxonomic classification.</title>
        <authorList>
            <person name="Goeker M."/>
        </authorList>
    </citation>
    <scope>NUCLEOTIDE SEQUENCE [LARGE SCALE GENOMIC DNA]</scope>
    <source>
        <strain evidence="3 4">DSM 100911</strain>
    </source>
</reference>
<dbReference type="PANTHER" id="PTHR34075">
    <property type="entry name" value="BLR3430 PROTEIN"/>
    <property type="match status" value="1"/>
</dbReference>
<dbReference type="Pfam" id="PF12172">
    <property type="entry name" value="zf-ChsH2"/>
    <property type="match status" value="1"/>
</dbReference>
<dbReference type="RefSeq" id="WP_114482106.1">
    <property type="nucleotide sequence ID" value="NZ_QPJU01000001.1"/>
</dbReference>
<evidence type="ECO:0000313" key="3">
    <source>
        <dbReference type="EMBL" id="RCX11983.1"/>
    </source>
</evidence>
<dbReference type="PANTHER" id="PTHR34075:SF5">
    <property type="entry name" value="BLR3430 PROTEIN"/>
    <property type="match status" value="1"/>
</dbReference>
<dbReference type="AlphaFoldDB" id="A0A369ASJ8"/>
<protein>
    <recommendedName>
        <fullName evidence="5">OB-fold protein</fullName>
    </recommendedName>
</protein>
<evidence type="ECO:0000313" key="4">
    <source>
        <dbReference type="Proteomes" id="UP000252174"/>
    </source>
</evidence>
<name>A0A369ASJ8_9BURK</name>
<dbReference type="Gene3D" id="6.10.30.10">
    <property type="match status" value="1"/>
</dbReference>
<proteinExistence type="predicted"/>
<dbReference type="OrthoDB" id="5514845at2"/>
<evidence type="ECO:0000259" key="2">
    <source>
        <dbReference type="Pfam" id="PF12172"/>
    </source>
</evidence>
<organism evidence="3 4">
    <name type="scientific">Extensimonas vulgaris</name>
    <dbReference type="NCBI Taxonomy" id="1031594"/>
    <lineage>
        <taxon>Bacteria</taxon>
        <taxon>Pseudomonadati</taxon>
        <taxon>Pseudomonadota</taxon>
        <taxon>Betaproteobacteria</taxon>
        <taxon>Burkholderiales</taxon>
        <taxon>Comamonadaceae</taxon>
        <taxon>Extensimonas</taxon>
    </lineage>
</organism>